<reference evidence="1 2" key="1">
    <citation type="submission" date="2019-03" db="EMBL/GenBank/DDBJ databases">
        <title>Genomic Encyclopedia of Type Strains, Phase IV (KMG-IV): sequencing the most valuable type-strain genomes for metagenomic binning, comparative biology and taxonomic classification.</title>
        <authorList>
            <person name="Goeker M."/>
        </authorList>
    </citation>
    <scope>NUCLEOTIDE SEQUENCE [LARGE SCALE GENOMIC DNA]</scope>
    <source>
        <strain evidence="1 2">DSM 203</strain>
    </source>
</reference>
<dbReference type="AlphaFoldDB" id="A0A4R4A4T8"/>
<sequence>MTESQLAATGIAWFRPEDYDRCRQLFVDGHKLPETYEEWHQAAQRIHDKLTAEGHRIERAYIDPKTFPAWCAARGLNVDAKARMQFASWVARVEHGKG</sequence>
<proteinExistence type="predicted"/>
<dbReference type="EMBL" id="SMDC01000017">
    <property type="protein sequence ID" value="TCW32666.1"/>
    <property type="molecule type" value="Genomic_DNA"/>
</dbReference>
<evidence type="ECO:0000313" key="1">
    <source>
        <dbReference type="EMBL" id="TCW32666.1"/>
    </source>
</evidence>
<dbReference type="Proteomes" id="UP000295247">
    <property type="component" value="Unassembled WGS sequence"/>
</dbReference>
<evidence type="ECO:0000313" key="2">
    <source>
        <dbReference type="Proteomes" id="UP000295247"/>
    </source>
</evidence>
<dbReference type="RefSeq" id="WP_132230637.1">
    <property type="nucleotide sequence ID" value="NZ_NRRH01000028.1"/>
</dbReference>
<protein>
    <submittedName>
        <fullName evidence="1">Uncharacterized protein</fullName>
    </submittedName>
</protein>
<name>A0A4R4A4T8_MARGR</name>
<gene>
    <name evidence="1" type="ORF">EDC29_11732</name>
</gene>
<accession>A0A4R4A4T8</accession>
<comment type="caution">
    <text evidence="1">The sequence shown here is derived from an EMBL/GenBank/DDBJ whole genome shotgun (WGS) entry which is preliminary data.</text>
</comment>
<organism evidence="1 2">
    <name type="scientific">Marichromatium gracile</name>
    <name type="common">Chromatium gracile</name>
    <dbReference type="NCBI Taxonomy" id="1048"/>
    <lineage>
        <taxon>Bacteria</taxon>
        <taxon>Pseudomonadati</taxon>
        <taxon>Pseudomonadota</taxon>
        <taxon>Gammaproteobacteria</taxon>
        <taxon>Chromatiales</taxon>
        <taxon>Chromatiaceae</taxon>
        <taxon>Marichromatium</taxon>
    </lineage>
</organism>